<sequence length="96" mass="11159">MNEQQATISLPIPEEWKHQYFQMFYDIASTAYEQAKNDVGEKRFLTKKEAASYIGISYNTLQSIIEEGLPLIQINSKNLIDREDIHKFLAGKKITY</sequence>
<proteinExistence type="predicted"/>
<dbReference type="SUPFAM" id="SSF46955">
    <property type="entry name" value="Putative DNA-binding domain"/>
    <property type="match status" value="1"/>
</dbReference>
<dbReference type="InterPro" id="IPR009061">
    <property type="entry name" value="DNA-bd_dom_put_sf"/>
</dbReference>
<dbReference type="InterPro" id="IPR038148">
    <property type="entry name" value="Tn1545/Tn916_Xis"/>
</dbReference>
<reference evidence="1 2" key="1">
    <citation type="submission" date="2018-03" db="EMBL/GenBank/DDBJ databases">
        <title>Bacillus urumqiensis sp. nov., a moderately haloalkaliphilic bacterium isolated from a salt lake.</title>
        <authorList>
            <person name="Zhao B."/>
            <person name="Liao Z."/>
        </authorList>
    </citation>
    <scope>NUCLEOTIDE SEQUENCE [LARGE SCALE GENOMIC DNA]</scope>
    <source>
        <strain evidence="1 2">BZ-SZ-XJ18</strain>
    </source>
</reference>
<dbReference type="RefSeq" id="WP_105960062.1">
    <property type="nucleotide sequence ID" value="NZ_PVNS01000014.1"/>
</dbReference>
<gene>
    <name evidence="1" type="ORF">C6I21_13825</name>
</gene>
<evidence type="ECO:0000313" key="2">
    <source>
        <dbReference type="Proteomes" id="UP000243650"/>
    </source>
</evidence>
<evidence type="ECO:0000313" key="1">
    <source>
        <dbReference type="EMBL" id="PRO64571.1"/>
    </source>
</evidence>
<keyword evidence="2" id="KW-1185">Reference proteome</keyword>
<dbReference type="EMBL" id="PVNS01000014">
    <property type="protein sequence ID" value="PRO64571.1"/>
    <property type="molecule type" value="Genomic_DNA"/>
</dbReference>
<comment type="caution">
    <text evidence="1">The sequence shown here is derived from an EMBL/GenBank/DDBJ whole genome shotgun (WGS) entry which is preliminary data.</text>
</comment>
<dbReference type="Gene3D" id="3.90.105.50">
    <property type="match status" value="1"/>
</dbReference>
<protein>
    <recommendedName>
        <fullName evidence="3">DNA-binding protein</fullName>
    </recommendedName>
</protein>
<dbReference type="OrthoDB" id="2876156at2"/>
<organism evidence="1 2">
    <name type="scientific">Alkalicoccus urumqiensis</name>
    <name type="common">Bacillus urumqiensis</name>
    <dbReference type="NCBI Taxonomy" id="1548213"/>
    <lineage>
        <taxon>Bacteria</taxon>
        <taxon>Bacillati</taxon>
        <taxon>Bacillota</taxon>
        <taxon>Bacilli</taxon>
        <taxon>Bacillales</taxon>
        <taxon>Bacillaceae</taxon>
        <taxon>Alkalicoccus</taxon>
    </lineage>
</organism>
<dbReference type="AlphaFoldDB" id="A0A2P6ME62"/>
<name>A0A2P6ME62_ALKUR</name>
<accession>A0A2P6ME62</accession>
<dbReference type="Proteomes" id="UP000243650">
    <property type="component" value="Unassembled WGS sequence"/>
</dbReference>
<evidence type="ECO:0008006" key="3">
    <source>
        <dbReference type="Google" id="ProtNLM"/>
    </source>
</evidence>